<feature type="domain" description="DUF6922" evidence="1">
    <location>
        <begin position="11"/>
        <end position="61"/>
    </location>
</feature>
<sequence>MRCAGKNIMQFRQSLFWDADPKTIDPKRHARYIIERILDFGNDREVRWMWHYYDHALIRNVTKTSRVIHPQSRTLWMLLTAHS</sequence>
<dbReference type="STRING" id="1798338.A3J56_02475"/>
<dbReference type="InterPro" id="IPR053830">
    <property type="entry name" value="DUF6922"/>
</dbReference>
<evidence type="ECO:0000259" key="1">
    <source>
        <dbReference type="Pfam" id="PF21956"/>
    </source>
</evidence>
<dbReference type="Pfam" id="PF21956">
    <property type="entry name" value="DUF6922"/>
    <property type="match status" value="1"/>
</dbReference>
<dbReference type="Proteomes" id="UP000178406">
    <property type="component" value="Unassembled WGS sequence"/>
</dbReference>
<accession>A0A1F5WFF1</accession>
<dbReference type="AlphaFoldDB" id="A0A1F5WFF1"/>
<name>A0A1F5WFF1_9BACT</name>
<evidence type="ECO:0000313" key="2">
    <source>
        <dbReference type="EMBL" id="OGF74432.1"/>
    </source>
</evidence>
<proteinExistence type="predicted"/>
<organism evidence="2 3">
    <name type="scientific">Candidatus Giovannonibacteria bacterium RIFCSPHIGHO2_02_FULL_46_20</name>
    <dbReference type="NCBI Taxonomy" id="1798338"/>
    <lineage>
        <taxon>Bacteria</taxon>
        <taxon>Candidatus Giovannoniibacteriota</taxon>
    </lineage>
</organism>
<protein>
    <recommendedName>
        <fullName evidence="1">DUF6922 domain-containing protein</fullName>
    </recommendedName>
</protein>
<evidence type="ECO:0000313" key="3">
    <source>
        <dbReference type="Proteomes" id="UP000178406"/>
    </source>
</evidence>
<gene>
    <name evidence="2" type="ORF">A3J56_02475</name>
</gene>
<comment type="caution">
    <text evidence="2">The sequence shown here is derived from an EMBL/GenBank/DDBJ whole genome shotgun (WGS) entry which is preliminary data.</text>
</comment>
<dbReference type="EMBL" id="MFHQ01000020">
    <property type="protein sequence ID" value="OGF74432.1"/>
    <property type="molecule type" value="Genomic_DNA"/>
</dbReference>
<reference evidence="2 3" key="1">
    <citation type="journal article" date="2016" name="Nat. Commun.">
        <title>Thousands of microbial genomes shed light on interconnected biogeochemical processes in an aquifer system.</title>
        <authorList>
            <person name="Anantharaman K."/>
            <person name="Brown C.T."/>
            <person name="Hug L.A."/>
            <person name="Sharon I."/>
            <person name="Castelle C.J."/>
            <person name="Probst A.J."/>
            <person name="Thomas B.C."/>
            <person name="Singh A."/>
            <person name="Wilkins M.J."/>
            <person name="Karaoz U."/>
            <person name="Brodie E.L."/>
            <person name="Williams K.H."/>
            <person name="Hubbard S.S."/>
            <person name="Banfield J.F."/>
        </authorList>
    </citation>
    <scope>NUCLEOTIDE SEQUENCE [LARGE SCALE GENOMIC DNA]</scope>
</reference>